<keyword evidence="4" id="KW-1185">Reference proteome</keyword>
<feature type="transmembrane region" description="Helical" evidence="1">
    <location>
        <begin position="12"/>
        <end position="34"/>
    </location>
</feature>
<keyword evidence="1" id="KW-1133">Transmembrane helix</keyword>
<feature type="transmembrane region" description="Helical" evidence="1">
    <location>
        <begin position="54"/>
        <end position="73"/>
    </location>
</feature>
<dbReference type="InterPro" id="IPR054331">
    <property type="entry name" value="LiaF_TM"/>
</dbReference>
<evidence type="ECO:0000259" key="2">
    <source>
        <dbReference type="Pfam" id="PF22570"/>
    </source>
</evidence>
<evidence type="ECO:0000313" key="4">
    <source>
        <dbReference type="Proteomes" id="UP000266441"/>
    </source>
</evidence>
<evidence type="ECO:0000313" key="3">
    <source>
        <dbReference type="EMBL" id="RIH65007.1"/>
    </source>
</evidence>
<sequence>MDKIQRGVNSRTVLAFLLIGVGLAWLIQRMGVYIDFPGLHWPHFFFPFRHLFNIWGSFHLSWQVVFIVVGLILLAGKRSFGVVLIVLGGLFLAPKILLFPHLTLSFLLPVLLIISGVVLIARLN</sequence>
<accession>A0A399D086</accession>
<name>A0A399D086_9BACT</name>
<proteinExistence type="predicted"/>
<dbReference type="Pfam" id="PF22570">
    <property type="entry name" value="LiaF-TM"/>
    <property type="match status" value="1"/>
</dbReference>
<organism evidence="3 4">
    <name type="scientific">Mariniphaga sediminis</name>
    <dbReference type="NCBI Taxonomy" id="1628158"/>
    <lineage>
        <taxon>Bacteria</taxon>
        <taxon>Pseudomonadati</taxon>
        <taxon>Bacteroidota</taxon>
        <taxon>Bacteroidia</taxon>
        <taxon>Marinilabiliales</taxon>
        <taxon>Prolixibacteraceae</taxon>
        <taxon>Mariniphaga</taxon>
    </lineage>
</organism>
<keyword evidence="1" id="KW-0812">Transmembrane</keyword>
<feature type="transmembrane region" description="Helical" evidence="1">
    <location>
        <begin position="80"/>
        <end position="98"/>
    </location>
</feature>
<evidence type="ECO:0000256" key="1">
    <source>
        <dbReference type="SAM" id="Phobius"/>
    </source>
</evidence>
<dbReference type="AlphaFoldDB" id="A0A399D086"/>
<feature type="transmembrane region" description="Helical" evidence="1">
    <location>
        <begin position="104"/>
        <end position="123"/>
    </location>
</feature>
<dbReference type="EMBL" id="QWET01000007">
    <property type="protein sequence ID" value="RIH65007.1"/>
    <property type="molecule type" value="Genomic_DNA"/>
</dbReference>
<feature type="domain" description="LiaF transmembrane" evidence="2">
    <location>
        <begin position="53"/>
        <end position="122"/>
    </location>
</feature>
<dbReference type="Proteomes" id="UP000266441">
    <property type="component" value="Unassembled WGS sequence"/>
</dbReference>
<keyword evidence="1" id="KW-0472">Membrane</keyword>
<dbReference type="RefSeq" id="WP_119349932.1">
    <property type="nucleotide sequence ID" value="NZ_QWET01000007.1"/>
</dbReference>
<dbReference type="OrthoDB" id="9885741at2"/>
<reference evidence="3 4" key="1">
    <citation type="journal article" date="2015" name="Int. J. Syst. Evol. Microbiol.">
        <title>Mariniphaga sediminis sp. nov., isolated from coastal sediment.</title>
        <authorList>
            <person name="Wang F.Q."/>
            <person name="Shen Q.Y."/>
            <person name="Chen G.J."/>
            <person name="Du Z.J."/>
        </authorList>
    </citation>
    <scope>NUCLEOTIDE SEQUENCE [LARGE SCALE GENOMIC DNA]</scope>
    <source>
        <strain evidence="3 4">SY21</strain>
    </source>
</reference>
<comment type="caution">
    <text evidence="3">The sequence shown here is derived from an EMBL/GenBank/DDBJ whole genome shotgun (WGS) entry which is preliminary data.</text>
</comment>
<protein>
    <recommendedName>
        <fullName evidence="2">LiaF transmembrane domain-containing protein</fullName>
    </recommendedName>
</protein>
<gene>
    <name evidence="3" type="ORF">D1164_10480</name>
</gene>